<dbReference type="InterPro" id="IPR009910">
    <property type="entry name" value="DUF1450"/>
</dbReference>
<dbReference type="NCBIfam" id="NF010190">
    <property type="entry name" value="PRK13669.1"/>
    <property type="match status" value="1"/>
</dbReference>
<reference evidence="1 2" key="1">
    <citation type="submission" date="2016-10" db="EMBL/GenBank/DDBJ databases">
        <authorList>
            <person name="de Groot N.N."/>
        </authorList>
    </citation>
    <scope>NUCLEOTIDE SEQUENCE [LARGE SCALE GENOMIC DNA]</scope>
    <source>
        <strain evidence="1 2">DSM 45514</strain>
    </source>
</reference>
<dbReference type="Pfam" id="PF07293">
    <property type="entry name" value="DUF1450"/>
    <property type="match status" value="1"/>
</dbReference>
<name>A0A1G6L689_9BACL</name>
<dbReference type="EMBL" id="FMZA01000007">
    <property type="protein sequence ID" value="SDC38697.1"/>
    <property type="molecule type" value="Genomic_DNA"/>
</dbReference>
<dbReference type="STRING" id="1236220.SAMN04488112_10767"/>
<dbReference type="RefSeq" id="WP_091567997.1">
    <property type="nucleotide sequence ID" value="NZ_FMZA01000007.1"/>
</dbReference>
<protein>
    <submittedName>
        <fullName evidence="1">Uncharacterized protein YuzB, UPF0349 family</fullName>
    </submittedName>
</protein>
<sequence>MQPMVEFCINRLTSDVEEIKDELEEDPEVDVLESACLGNCEICAETPYAMVDGEIVTGENGKELLKNIRKTIKDQQKKLDDLLDLL</sequence>
<dbReference type="Proteomes" id="UP000199387">
    <property type="component" value="Unassembled WGS sequence"/>
</dbReference>
<proteinExistence type="predicted"/>
<evidence type="ECO:0000313" key="2">
    <source>
        <dbReference type="Proteomes" id="UP000199387"/>
    </source>
</evidence>
<keyword evidence="2" id="KW-1185">Reference proteome</keyword>
<gene>
    <name evidence="1" type="ORF">SAMN04488112_10767</name>
</gene>
<organism evidence="1 2">
    <name type="scientific">Melghirimyces thermohalophilus</name>
    <dbReference type="NCBI Taxonomy" id="1236220"/>
    <lineage>
        <taxon>Bacteria</taxon>
        <taxon>Bacillati</taxon>
        <taxon>Bacillota</taxon>
        <taxon>Bacilli</taxon>
        <taxon>Bacillales</taxon>
        <taxon>Thermoactinomycetaceae</taxon>
        <taxon>Melghirimyces</taxon>
    </lineage>
</organism>
<dbReference type="AlphaFoldDB" id="A0A1G6L689"/>
<evidence type="ECO:0000313" key="1">
    <source>
        <dbReference type="EMBL" id="SDC38697.1"/>
    </source>
</evidence>
<dbReference type="Gene3D" id="3.40.30.10">
    <property type="entry name" value="Glutaredoxin"/>
    <property type="match status" value="1"/>
</dbReference>
<dbReference type="OrthoDB" id="1684419at2"/>
<accession>A0A1G6L689</accession>